<keyword evidence="3" id="KW-1185">Reference proteome</keyword>
<gene>
    <name evidence="2" type="ORF">G7058_07780</name>
</gene>
<protein>
    <submittedName>
        <fullName evidence="2">NERD domain-containing protein</fullName>
    </submittedName>
</protein>
<dbReference type="InterPro" id="IPR011528">
    <property type="entry name" value="NERD"/>
</dbReference>
<feature type="domain" description="NERD" evidence="1">
    <location>
        <begin position="31"/>
        <end position="144"/>
    </location>
</feature>
<evidence type="ECO:0000313" key="2">
    <source>
        <dbReference type="EMBL" id="QIK51932.1"/>
    </source>
</evidence>
<dbReference type="Proteomes" id="UP000501830">
    <property type="component" value="Chromosome"/>
</dbReference>
<dbReference type="GeneID" id="94553178"/>
<evidence type="ECO:0000313" key="3">
    <source>
        <dbReference type="Proteomes" id="UP000501830"/>
    </source>
</evidence>
<dbReference type="Pfam" id="PF08378">
    <property type="entry name" value="NERD"/>
    <property type="match status" value="1"/>
</dbReference>
<name>A0A6G7WI54_9LACT</name>
<sequence length="291" mass="33126">MKPNTLRVMEALNGRLTFNDEQFRYLRNMQGGYNGECEFVAVMEDLKCPHILQRDLYFEPKFSGPIQIDFLLLIGNTAVIYEVKNYSGVWQYSEEAYRQKEFERANPLIQLARTKQNFKALLRELGYTHVTVDAVVFHVGTTFTLLGAPENRNVILPTQIQEHVTKLNQYQYDVSQSLVDLAGQLELAVRVAPPFTKMIPEYSFGSLKKGLKCEACAGFVEQFSQRICLCPSCGHKTNRADAVEAAITDYEFLFSDRKLSGSVLAEWCGGLISQSHIRSVIRMRNADSNRK</sequence>
<dbReference type="AlphaFoldDB" id="A0A6G7WI54"/>
<dbReference type="KEGG" id="jpo:G7058_07780"/>
<dbReference type="RefSeq" id="WP_166062993.1">
    <property type="nucleotide sequence ID" value="NZ_CP049889.1"/>
</dbReference>
<dbReference type="PROSITE" id="PS50965">
    <property type="entry name" value="NERD"/>
    <property type="match status" value="1"/>
</dbReference>
<organism evidence="2 3">
    <name type="scientific">Jeotgalibaca porci</name>
    <dbReference type="NCBI Taxonomy" id="1868793"/>
    <lineage>
        <taxon>Bacteria</taxon>
        <taxon>Bacillati</taxon>
        <taxon>Bacillota</taxon>
        <taxon>Bacilli</taxon>
        <taxon>Lactobacillales</taxon>
        <taxon>Carnobacteriaceae</taxon>
        <taxon>Jeotgalibaca</taxon>
    </lineage>
</organism>
<dbReference type="EMBL" id="CP049889">
    <property type="protein sequence ID" value="QIK51932.1"/>
    <property type="molecule type" value="Genomic_DNA"/>
</dbReference>
<accession>A0A6G7WI54</accession>
<evidence type="ECO:0000259" key="1">
    <source>
        <dbReference type="PROSITE" id="PS50965"/>
    </source>
</evidence>
<reference evidence="2 3" key="1">
    <citation type="journal article" date="2017" name="Int. J. Syst. Evol. Microbiol.">
        <title>Jeotgalibaca porci sp. nov. and Jeotgalibaca arthritidis sp. nov., isolated from pigs, and emended description of the genus Jeotgalibaca.</title>
        <authorList>
            <person name="Zamora L."/>
            <person name="Perez-Sancho M."/>
            <person name="Dominguez L."/>
            <person name="Fernandez-Garayzabal J.F."/>
            <person name="Vela A.I."/>
        </authorList>
    </citation>
    <scope>NUCLEOTIDE SEQUENCE [LARGE SCALE GENOMIC DNA]</scope>
    <source>
        <strain evidence="2 3">CCUG 69148</strain>
    </source>
</reference>
<proteinExistence type="predicted"/>